<dbReference type="PROSITE" id="PS51164">
    <property type="entry name" value="CBM1_2"/>
    <property type="match status" value="1"/>
</dbReference>
<evidence type="ECO:0000313" key="5">
    <source>
        <dbReference type="Proteomes" id="UP000193920"/>
    </source>
</evidence>
<dbReference type="GO" id="GO:0005576">
    <property type="term" value="C:extracellular region"/>
    <property type="evidence" value="ECO:0007669"/>
    <property type="project" value="InterPro"/>
</dbReference>
<dbReference type="PROSITE" id="PS00562">
    <property type="entry name" value="CBM1_1"/>
    <property type="match status" value="1"/>
</dbReference>
<sequence length="670" mass="75001">MGLLSIGVVRSEPVVSCYTNTLTDTYTESDYYKVIYQCPKTLPVSTKTLPFSSKTLPFSSKTIPIDTNAIPTRTVTSKNTCVGYADKVSLRTIYEVKCQNVKTYSCYDTKCCQDTPHNVYREVAVPCQPMQIMERRNDSATKISITKIPTAKTTTTRFLKSLSNYNDPSYKEEISNPNLRMRVGLDNQLTCYTRESYISRGPDRGKVCNTKVFDYSLLSTTFTTRPPVGYTIVGLNPKAVVVTAVKTTPVASKKTETSCRTESNVIIPLNTSMIGYATTKHIKATTSTRTTKRLPFVKSTSSTTRLLKTINGHSSSSSSPTSTSSTSSKTLPNLSINKENIHLQTVTDKENLSLQTLTYTVSEYALSNQQNEYCTKYVCSYNNYHYEPAYISRYRRIRCPVMSFEGREDIVNPYYVGGPDLAFEDYNQYNSIFPDKVEILSNTTTYETEKIFTENAIVDHTLYCIEKQYYKTSVSVRSYCSTIELPPKEITTDVSLTTTEDLLPTSSSIMETETTTEIEADTVTEMEETSLPTEFITETETKSTVEIETESAEIETETESTDIETESTEIETESKSTAEIDTEDETVSITTEPTSTQESCSPVVVTITEKKKITITEKETVTVTVNKEDDENEQCAPKWGQCGGINYNGPTCCSSGSRCVQYNSYYSQCI</sequence>
<dbReference type="EMBL" id="MCOG01000511">
    <property type="protein sequence ID" value="ORY01067.1"/>
    <property type="molecule type" value="Genomic_DNA"/>
</dbReference>
<dbReference type="Pfam" id="PF00734">
    <property type="entry name" value="CBM_1"/>
    <property type="match status" value="1"/>
</dbReference>
<organism evidence="4 5">
    <name type="scientific">Neocallimastix californiae</name>
    <dbReference type="NCBI Taxonomy" id="1754190"/>
    <lineage>
        <taxon>Eukaryota</taxon>
        <taxon>Fungi</taxon>
        <taxon>Fungi incertae sedis</taxon>
        <taxon>Chytridiomycota</taxon>
        <taxon>Chytridiomycota incertae sedis</taxon>
        <taxon>Neocallimastigomycetes</taxon>
        <taxon>Neocallimastigales</taxon>
        <taxon>Neocallimastigaceae</taxon>
        <taxon>Neocallimastix</taxon>
    </lineage>
</organism>
<evidence type="ECO:0000259" key="3">
    <source>
        <dbReference type="PROSITE" id="PS51164"/>
    </source>
</evidence>
<dbReference type="GO" id="GO:0030248">
    <property type="term" value="F:cellulose binding"/>
    <property type="evidence" value="ECO:0007669"/>
    <property type="project" value="InterPro"/>
</dbReference>
<evidence type="ECO:0000313" key="4">
    <source>
        <dbReference type="EMBL" id="ORY01067.1"/>
    </source>
</evidence>
<dbReference type="Proteomes" id="UP000193920">
    <property type="component" value="Unassembled WGS sequence"/>
</dbReference>
<keyword evidence="5" id="KW-1185">Reference proteome</keyword>
<proteinExistence type="predicted"/>
<gene>
    <name evidence="4" type="ORF">LY90DRAFT_709470</name>
</gene>
<dbReference type="InterPro" id="IPR035971">
    <property type="entry name" value="CBD_sf"/>
</dbReference>
<dbReference type="SUPFAM" id="SSF57180">
    <property type="entry name" value="Cellulose-binding domain"/>
    <property type="match status" value="1"/>
</dbReference>
<feature type="region of interest" description="Disordered" evidence="2">
    <location>
        <begin position="540"/>
        <end position="574"/>
    </location>
</feature>
<evidence type="ECO:0000256" key="1">
    <source>
        <dbReference type="ARBA" id="ARBA00022729"/>
    </source>
</evidence>
<feature type="region of interest" description="Disordered" evidence="2">
    <location>
        <begin position="309"/>
        <end position="333"/>
    </location>
</feature>
<feature type="compositionally biased region" description="Acidic residues" evidence="2">
    <location>
        <begin position="547"/>
        <end position="571"/>
    </location>
</feature>
<keyword evidence="1" id="KW-0732">Signal</keyword>
<dbReference type="SMART" id="SM00236">
    <property type="entry name" value="fCBD"/>
    <property type="match status" value="1"/>
</dbReference>
<reference evidence="4 5" key="1">
    <citation type="submission" date="2016-08" db="EMBL/GenBank/DDBJ databases">
        <title>A Parts List for Fungal Cellulosomes Revealed by Comparative Genomics.</title>
        <authorList>
            <consortium name="DOE Joint Genome Institute"/>
            <person name="Haitjema C.H."/>
            <person name="Gilmore S.P."/>
            <person name="Henske J.K."/>
            <person name="Solomon K.V."/>
            <person name="De Groot R."/>
            <person name="Kuo A."/>
            <person name="Mondo S.J."/>
            <person name="Salamov A.A."/>
            <person name="Labutti K."/>
            <person name="Zhao Z."/>
            <person name="Chiniquy J."/>
            <person name="Barry K."/>
            <person name="Brewer H.M."/>
            <person name="Purvine S.O."/>
            <person name="Wright A.T."/>
            <person name="Boxma B."/>
            <person name="Van Alen T."/>
            <person name="Hackstein J.H."/>
            <person name="Baker S.E."/>
            <person name="Grigoriev I.V."/>
            <person name="O'Malley M.A."/>
        </authorList>
    </citation>
    <scope>NUCLEOTIDE SEQUENCE [LARGE SCALE GENOMIC DNA]</scope>
    <source>
        <strain evidence="4 5">G1</strain>
    </source>
</reference>
<accession>A0A1Y1YTK9</accession>
<feature type="compositionally biased region" description="Low complexity" evidence="2">
    <location>
        <begin position="314"/>
        <end position="328"/>
    </location>
</feature>
<evidence type="ECO:0000256" key="2">
    <source>
        <dbReference type="SAM" id="MobiDB-lite"/>
    </source>
</evidence>
<dbReference type="GO" id="GO:0005975">
    <property type="term" value="P:carbohydrate metabolic process"/>
    <property type="evidence" value="ECO:0007669"/>
    <property type="project" value="InterPro"/>
</dbReference>
<dbReference type="InterPro" id="IPR000254">
    <property type="entry name" value="CBD"/>
</dbReference>
<protein>
    <recommendedName>
        <fullName evidence="3">CBM1 domain-containing protein</fullName>
    </recommendedName>
</protein>
<name>A0A1Y1YTK9_9FUNG</name>
<dbReference type="OrthoDB" id="444269at2759"/>
<feature type="domain" description="CBM1" evidence="3">
    <location>
        <begin position="634"/>
        <end position="670"/>
    </location>
</feature>
<comment type="caution">
    <text evidence="4">The sequence shown here is derived from an EMBL/GenBank/DDBJ whole genome shotgun (WGS) entry which is preliminary data.</text>
</comment>
<dbReference type="AlphaFoldDB" id="A0A1Y1YTK9"/>